<dbReference type="CDD" id="cd02798">
    <property type="entry name" value="tRNA_bind_CsaA"/>
    <property type="match status" value="1"/>
</dbReference>
<dbReference type="AlphaFoldDB" id="A0A0P0ZA85"/>
<evidence type="ECO:0000256" key="1">
    <source>
        <dbReference type="ARBA" id="ARBA00022555"/>
    </source>
</evidence>
<dbReference type="NCBIfam" id="NF007495">
    <property type="entry name" value="PRK10089.1-4"/>
    <property type="match status" value="1"/>
</dbReference>
<dbReference type="InterPro" id="IPR002547">
    <property type="entry name" value="tRNA-bd_dom"/>
</dbReference>
<dbReference type="EMBL" id="LC066397">
    <property type="protein sequence ID" value="BAT31253.1"/>
    <property type="molecule type" value="Genomic_DNA"/>
</dbReference>
<dbReference type="PANTHER" id="PTHR11586">
    <property type="entry name" value="TRNA-AMINOACYLATION COFACTOR ARC1 FAMILY MEMBER"/>
    <property type="match status" value="1"/>
</dbReference>
<dbReference type="SUPFAM" id="SSF50249">
    <property type="entry name" value="Nucleic acid-binding proteins"/>
    <property type="match status" value="1"/>
</dbReference>
<evidence type="ECO:0000313" key="5">
    <source>
        <dbReference type="EMBL" id="BAT31253.1"/>
    </source>
</evidence>
<proteinExistence type="predicted"/>
<dbReference type="FunFam" id="2.40.50.140:FF:000165">
    <property type="entry name" value="Chaperone CsaA"/>
    <property type="match status" value="1"/>
</dbReference>
<accession>A0A0P0ZA85</accession>
<dbReference type="RefSeq" id="WP_007065797.1">
    <property type="nucleotide sequence ID" value="NZ_BBWO01000005.1"/>
</dbReference>
<evidence type="ECO:0000256" key="3">
    <source>
        <dbReference type="PROSITE-ProRule" id="PRU00209"/>
    </source>
</evidence>
<dbReference type="GO" id="GO:0000049">
    <property type="term" value="F:tRNA binding"/>
    <property type="evidence" value="ECO:0007669"/>
    <property type="project" value="UniProtKB-UniRule"/>
</dbReference>
<sequence>MYAEDTETISFDDFLKCDIRVGVIVESEPFPEARKPAVKLKIDFGEDIGVKKSSAQITKHYEPGELVGKQVMAVVNFPPRQIGKFMSEVLTLGVPDDAGEVVLIRPDKDVPIGGRLY</sequence>
<dbReference type="PANTHER" id="PTHR11586:SF37">
    <property type="entry name" value="TRNA-BINDING DOMAIN-CONTAINING PROTEIN"/>
    <property type="match status" value="1"/>
</dbReference>
<dbReference type="Gene3D" id="2.40.50.140">
    <property type="entry name" value="Nucleic acid-binding proteins"/>
    <property type="match status" value="1"/>
</dbReference>
<evidence type="ECO:0000259" key="4">
    <source>
        <dbReference type="PROSITE" id="PS50886"/>
    </source>
</evidence>
<protein>
    <submittedName>
        <fullName evidence="5">CsaA protein</fullName>
    </submittedName>
</protein>
<evidence type="ECO:0000256" key="2">
    <source>
        <dbReference type="ARBA" id="ARBA00022884"/>
    </source>
</evidence>
<dbReference type="InterPro" id="IPR051270">
    <property type="entry name" value="Tyrosine-tRNA_ligase_regulator"/>
</dbReference>
<feature type="domain" description="TRNA-binding" evidence="4">
    <location>
        <begin position="13"/>
        <end position="117"/>
    </location>
</feature>
<dbReference type="PROSITE" id="PS50886">
    <property type="entry name" value="TRBD"/>
    <property type="match status" value="1"/>
</dbReference>
<dbReference type="NCBIfam" id="NF007494">
    <property type="entry name" value="PRK10089.1-3"/>
    <property type="match status" value="1"/>
</dbReference>
<keyword evidence="1 3" id="KW-0820">tRNA-binding</keyword>
<dbReference type="OrthoDB" id="9794564at2"/>
<organism evidence="5">
    <name type="scientific">Fulvimarina pelagi</name>
    <dbReference type="NCBI Taxonomy" id="217511"/>
    <lineage>
        <taxon>Bacteria</taxon>
        <taxon>Pseudomonadati</taxon>
        <taxon>Pseudomonadota</taxon>
        <taxon>Alphaproteobacteria</taxon>
        <taxon>Hyphomicrobiales</taxon>
        <taxon>Aurantimonadaceae</taxon>
        <taxon>Fulvimarina</taxon>
    </lineage>
</organism>
<dbReference type="InterPro" id="IPR008231">
    <property type="entry name" value="CsaA"/>
</dbReference>
<reference evidence="5" key="1">
    <citation type="journal article" date="2015" name="Proc. Natl. Acad. Sci. U.S.A.">
        <title>Bacterial clade with the ribosomal RNA operon on a small plasmid rather than the chromosome.</title>
        <authorList>
            <person name="Anda M."/>
            <person name="Ohtsubo Y."/>
            <person name="Okubo T."/>
            <person name="Sugawara M."/>
            <person name="Nagata Y."/>
            <person name="Tsuda M."/>
            <person name="Minamisawa K."/>
            <person name="Mitsui H."/>
        </authorList>
    </citation>
    <scope>NUCLEOTIDE SEQUENCE</scope>
    <source>
        <strain evidence="5">DSM 15513</strain>
    </source>
</reference>
<dbReference type="Pfam" id="PF01588">
    <property type="entry name" value="tRNA_bind"/>
    <property type="match status" value="1"/>
</dbReference>
<keyword evidence="2 3" id="KW-0694">RNA-binding</keyword>
<dbReference type="NCBIfam" id="TIGR02222">
    <property type="entry name" value="chap_CsaA"/>
    <property type="match status" value="1"/>
</dbReference>
<dbReference type="InterPro" id="IPR012340">
    <property type="entry name" value="NA-bd_OB-fold"/>
</dbReference>
<name>A0A0P0ZA85_9HYPH</name>